<feature type="region of interest" description="Disordered" evidence="10">
    <location>
        <begin position="780"/>
        <end position="827"/>
    </location>
</feature>
<feature type="compositionally biased region" description="Basic and acidic residues" evidence="10">
    <location>
        <begin position="801"/>
        <end position="810"/>
    </location>
</feature>
<keyword evidence="5" id="KW-0406">Ion transport</keyword>
<dbReference type="CDD" id="cd00400">
    <property type="entry name" value="Voltage_gated_ClC"/>
    <property type="match status" value="1"/>
</dbReference>
<feature type="compositionally biased region" description="Low complexity" evidence="10">
    <location>
        <begin position="818"/>
        <end position="827"/>
    </location>
</feature>
<evidence type="ECO:0000256" key="2">
    <source>
        <dbReference type="ARBA" id="ARBA00022448"/>
    </source>
</evidence>
<feature type="compositionally biased region" description="Acidic residues" evidence="10">
    <location>
        <begin position="1"/>
        <end position="10"/>
    </location>
</feature>
<evidence type="ECO:0000256" key="10">
    <source>
        <dbReference type="SAM" id="MobiDB-lite"/>
    </source>
</evidence>
<feature type="transmembrane region" description="Helical" evidence="11">
    <location>
        <begin position="275"/>
        <end position="303"/>
    </location>
</feature>
<feature type="transmembrane region" description="Helical" evidence="11">
    <location>
        <begin position="233"/>
        <end position="254"/>
    </location>
</feature>
<proteinExistence type="predicted"/>
<feature type="region of interest" description="Disordered" evidence="10">
    <location>
        <begin position="568"/>
        <end position="596"/>
    </location>
</feature>
<feature type="transmembrane region" description="Helical" evidence="11">
    <location>
        <begin position="53"/>
        <end position="71"/>
    </location>
</feature>
<feature type="region of interest" description="Disordered" evidence="10">
    <location>
        <begin position="1"/>
        <end position="44"/>
    </location>
</feature>
<evidence type="ECO:0000256" key="4">
    <source>
        <dbReference type="ARBA" id="ARBA00022989"/>
    </source>
</evidence>
<evidence type="ECO:0000256" key="1">
    <source>
        <dbReference type="ARBA" id="ARBA00004141"/>
    </source>
</evidence>
<dbReference type="Pfam" id="PF00654">
    <property type="entry name" value="Voltage_CLC"/>
    <property type="match status" value="2"/>
</dbReference>
<dbReference type="EMBL" id="CDMZ01000806">
    <property type="protein sequence ID" value="CEM21824.1"/>
    <property type="molecule type" value="Genomic_DNA"/>
</dbReference>
<comment type="subcellular location">
    <subcellularLocation>
        <location evidence="1">Membrane</location>
        <topology evidence="1">Multi-pass membrane protein</topology>
    </subcellularLocation>
</comment>
<dbReference type="GO" id="GO:0034707">
    <property type="term" value="C:chloride channel complex"/>
    <property type="evidence" value="ECO:0007669"/>
    <property type="project" value="UniProtKB-KW"/>
</dbReference>
<feature type="compositionally biased region" description="Basic and acidic residues" evidence="10">
    <location>
        <begin position="11"/>
        <end position="44"/>
    </location>
</feature>
<dbReference type="PRINTS" id="PR00762">
    <property type="entry name" value="CLCHANNEL"/>
</dbReference>
<feature type="transmembrane region" description="Helical" evidence="11">
    <location>
        <begin position="188"/>
        <end position="213"/>
    </location>
</feature>
<feature type="region of interest" description="Disordered" evidence="10">
    <location>
        <begin position="308"/>
        <end position="344"/>
    </location>
</feature>
<keyword evidence="9" id="KW-0407">Ion channel</keyword>
<feature type="transmembrane region" description="Helical" evidence="11">
    <location>
        <begin position="416"/>
        <end position="434"/>
    </location>
</feature>
<keyword evidence="7" id="KW-0869">Chloride channel</keyword>
<feature type="region of interest" description="Disordered" evidence="10">
    <location>
        <begin position="671"/>
        <end position="692"/>
    </location>
</feature>
<organism evidence="12">
    <name type="scientific">Chromera velia CCMP2878</name>
    <dbReference type="NCBI Taxonomy" id="1169474"/>
    <lineage>
        <taxon>Eukaryota</taxon>
        <taxon>Sar</taxon>
        <taxon>Alveolata</taxon>
        <taxon>Colpodellida</taxon>
        <taxon>Chromeraceae</taxon>
        <taxon>Chromera</taxon>
    </lineage>
</organism>
<evidence type="ECO:0000313" key="12">
    <source>
        <dbReference type="EMBL" id="CEM21824.1"/>
    </source>
</evidence>
<dbReference type="InterPro" id="IPR001807">
    <property type="entry name" value="ClC"/>
</dbReference>
<dbReference type="AlphaFoldDB" id="A0A0G4G158"/>
<dbReference type="VEuPathDB" id="CryptoDB:Cvel_4050"/>
<reference evidence="12" key="1">
    <citation type="submission" date="2014-11" db="EMBL/GenBank/DDBJ databases">
        <authorList>
            <person name="Otto D Thomas"/>
            <person name="Naeem Raeece"/>
        </authorList>
    </citation>
    <scope>NUCLEOTIDE SEQUENCE</scope>
</reference>
<keyword evidence="4 11" id="KW-1133">Transmembrane helix</keyword>
<gene>
    <name evidence="12" type="ORF">Cvel_4050</name>
</gene>
<keyword evidence="6 11" id="KW-0472">Membrane</keyword>
<evidence type="ECO:0000256" key="6">
    <source>
        <dbReference type="ARBA" id="ARBA00023136"/>
    </source>
</evidence>
<name>A0A0G4G158_9ALVE</name>
<evidence type="ECO:0000256" key="11">
    <source>
        <dbReference type="SAM" id="Phobius"/>
    </source>
</evidence>
<sequence>MGDVVDEEDGGKEGRVLEIKTGRAGEGFKREEASPERDDAEAPSRLFEKEGSLLAAAAATGLMSGLCTVVFKNGINLVQTECYQDLAGALRPLLGRVSPAVLPLLGGLAVSFFGRTGGFTPGLRGQFDELEQGRPLRIDRALSKALASIATLGTGCSLGPEGPSVELGVVCARIVAAVSQLRLDRARLLLQAGAAAGVGAGFGSPVAGLFFALECAVPERLPGNIGGGVSSQRRVIASSILCSVVGFLTSKVGLREAFSFKPPAAFATESPLAELPFYLGLGLVAAVIATVFRIISDFFIALFEAPEPPSPSSSGNSEGDKGKGGKNGDGSFDEESGATPSLSLSRVPRDLRPALAGLFCGIVGVFYPQVLFFQYGTLDAILREIPADRPFLGILLGLKCLLTAFCGASGLQGGFFAPLLFMGAVGGALYRYSLQDVYEIFLSLPPVLPTWLPGYQTMDSEAIRDFAGEMYVSLANAEAYAVVGAASVLSAAFKAPLTAAILLFEQTESYEILLPATVSAGVGAIVAENFQELRETSAREAAERQAALRREQAASDALRRTLLSKSPDFDAQSVGESTETLNGPASPLLRKDGTLPPSPASSWAAAYAVWLGASRNFLGDPVRSLPAPFAFAPPSRLVLLEPSMTAKEAWEQMDAAACDVAFVGRDMRVEGEGALSSSSPSKSEESRQGMERLARAVEERNFQLERVVTLGDIGRAAAARGKTLDRLIRENEILVGSIGTPWWRLSTVLVSESLQRAVEVLGAQSTSAVPVVERSALSLTGGARGGQATSSEGGGMGGRGDGGEVKEEKTAGGGGGRSAQSPFSSSSAVAPILRGVITADSLRAAWKRERLRKLQ</sequence>
<feature type="transmembrane region" description="Helical" evidence="11">
    <location>
        <begin position="354"/>
        <end position="378"/>
    </location>
</feature>
<dbReference type="InterPro" id="IPR050368">
    <property type="entry name" value="ClC-type_chloride_channel"/>
</dbReference>
<protein>
    <recommendedName>
        <fullName evidence="13">Chloride channel protein</fullName>
    </recommendedName>
</protein>
<evidence type="ECO:0000256" key="3">
    <source>
        <dbReference type="ARBA" id="ARBA00022692"/>
    </source>
</evidence>
<keyword evidence="8" id="KW-0868">Chloride</keyword>
<evidence type="ECO:0000256" key="8">
    <source>
        <dbReference type="ARBA" id="ARBA00023214"/>
    </source>
</evidence>
<keyword evidence="3 11" id="KW-0812">Transmembrane</keyword>
<feature type="transmembrane region" description="Helical" evidence="11">
    <location>
        <begin position="93"/>
        <end position="114"/>
    </location>
</feature>
<accession>A0A0G4G158</accession>
<dbReference type="SUPFAM" id="SSF81340">
    <property type="entry name" value="Clc chloride channel"/>
    <property type="match status" value="2"/>
</dbReference>
<evidence type="ECO:0008006" key="13">
    <source>
        <dbReference type="Google" id="ProtNLM"/>
    </source>
</evidence>
<evidence type="ECO:0000256" key="9">
    <source>
        <dbReference type="ARBA" id="ARBA00023303"/>
    </source>
</evidence>
<feature type="compositionally biased region" description="Polar residues" evidence="10">
    <location>
        <begin position="574"/>
        <end position="583"/>
    </location>
</feature>
<dbReference type="GO" id="GO:0005254">
    <property type="term" value="F:chloride channel activity"/>
    <property type="evidence" value="ECO:0007669"/>
    <property type="project" value="UniProtKB-KW"/>
</dbReference>
<dbReference type="InterPro" id="IPR014743">
    <property type="entry name" value="Cl-channel_core"/>
</dbReference>
<feature type="transmembrane region" description="Helical" evidence="11">
    <location>
        <begin position="390"/>
        <end position="410"/>
    </location>
</feature>
<feature type="compositionally biased region" description="Basic and acidic residues" evidence="10">
    <location>
        <begin position="682"/>
        <end position="692"/>
    </location>
</feature>
<dbReference type="PANTHER" id="PTHR43427">
    <property type="entry name" value="CHLORIDE CHANNEL PROTEIN CLC-E"/>
    <property type="match status" value="1"/>
</dbReference>
<dbReference type="Gene3D" id="1.10.3080.10">
    <property type="entry name" value="Clc chloride channel"/>
    <property type="match status" value="2"/>
</dbReference>
<keyword evidence="2" id="KW-0813">Transport</keyword>
<evidence type="ECO:0000256" key="7">
    <source>
        <dbReference type="ARBA" id="ARBA00023173"/>
    </source>
</evidence>
<dbReference type="PANTHER" id="PTHR43427:SF6">
    <property type="entry name" value="CHLORIDE CHANNEL PROTEIN CLC-E"/>
    <property type="match status" value="1"/>
</dbReference>
<evidence type="ECO:0000256" key="5">
    <source>
        <dbReference type="ARBA" id="ARBA00023065"/>
    </source>
</evidence>